<dbReference type="Proteomes" id="UP000202962">
    <property type="component" value="Segment"/>
</dbReference>
<reference evidence="1 2" key="1">
    <citation type="submission" date="2015-03" db="EMBL/GenBank/DDBJ databases">
        <title>The complete genome sequence of Mocis sp. granulovirus.</title>
        <authorList>
            <person name="Ardisson-Araujo D.M.P."/>
            <person name="Melo F.L."/>
            <person name="Sosa-Gomez D.R."/>
            <person name="Ribeiro B.M."/>
        </authorList>
    </citation>
    <scope>NUCLEOTIDE SEQUENCE [LARGE SCALE GENOMIC DNA]</scope>
    <source>
        <strain evidence="1">Southern Brazil</strain>
    </source>
</reference>
<protein>
    <submittedName>
        <fullName evidence="1">Uncharacterized protein</fullName>
    </submittedName>
</protein>
<keyword evidence="2" id="KW-1185">Reference proteome</keyword>
<dbReference type="RefSeq" id="YP_009249896.1">
    <property type="nucleotide sequence ID" value="NC_029996.1"/>
</dbReference>
<sequence>MSLIKYFCVFANCVIASLCSIKYDIVSTTVDNLTPCLSACNDAGQCYIDHHLNMAACYSDLSAGVPTFLTPFRPGVRQYCLSNCGKFGDTQYNWCYTTENYNWDYCNPVPYSPTEKWGRSVYGEKCIDDCVRGTYSLPKCHVANQDYVTCARPAKVSVQSCRRIFTNLRSKRSPLDTIFSSNSCSNLCRARVRDGYDGETMQRMQSVLSQGNSIYPVERIYQFPPNSPYTFVATRNETNSRGDMVYLPLVVQATLRQPPPSMAQRSSEDVPREAAQNVANMYDGDSRGRDTGHIIAFINGGTRDLFNFVSQTVATNRGPYKVIETFIRDWIYSGLGYADITVVIEYAGTTATQFAVKLKLYNNDHSLHSDCLDIIIDNI</sequence>
<accession>A0A162GVM4</accession>
<dbReference type="OrthoDB" id="12425at10239"/>
<dbReference type="GeneID" id="27429769"/>
<evidence type="ECO:0000313" key="1">
    <source>
        <dbReference type="EMBL" id="AKR17429.1"/>
    </source>
</evidence>
<name>A0A162GVM4_9BBAC</name>
<proteinExistence type="predicted"/>
<organism evidence="1 2">
    <name type="scientific">Mocis latipes granulovirus</name>
    <dbReference type="NCBI Taxonomy" id="2072024"/>
    <lineage>
        <taxon>Viruses</taxon>
        <taxon>Viruses incertae sedis</taxon>
        <taxon>Naldaviricetes</taxon>
        <taxon>Lefavirales</taxon>
        <taxon>Baculoviridae</taxon>
        <taxon>Betabaculovirus</taxon>
        <taxon>Betabaculovirus molatipedis</taxon>
    </lineage>
</organism>
<dbReference type="KEGG" id="vg:27429769"/>
<dbReference type="EMBL" id="KR011718">
    <property type="protein sequence ID" value="AKR17429.1"/>
    <property type="molecule type" value="Genomic_DNA"/>
</dbReference>
<evidence type="ECO:0000313" key="2">
    <source>
        <dbReference type="Proteomes" id="UP000202962"/>
    </source>
</evidence>